<dbReference type="HOGENOM" id="CLU_733101_0_0_0"/>
<accession>W0RMI2</accession>
<evidence type="ECO:0000313" key="2">
    <source>
        <dbReference type="Proteomes" id="UP000019151"/>
    </source>
</evidence>
<sequence length="350" mass="37975">MPLAWLLEHGSLPVQVRALTELVGPADDTRAALGGAYAHPPAVRLALQQRRDGTWGGQMLSVARAGDASFEGIGTIPAVRRLLEYGWEQDAPTFHAARKVLFRLLAEDLDPYYLYELRADAGTDEYLIRRGRALLREAAAATLAQLGCEADPRLRGAAVRLLDRVMAFVRATASAAGAETAPPLPANAAPPTPHFLVMLAYMPRFRSEHQDEMTRLLAFLSAPAAGDKPRGGAARRDLGQPQVVLGDPLAGVSETTGLPSMLAWLEVMARLGFLRRNPAWSALLDRLLNERDAKGVWQGRTTALAPPERAWDWPTFPLGDPAAARESLVADMTFRLAMIARLAGRTLEPA</sequence>
<dbReference type="Proteomes" id="UP000019151">
    <property type="component" value="Chromosome"/>
</dbReference>
<keyword evidence="2" id="KW-1185">Reference proteome</keyword>
<dbReference type="eggNOG" id="ENOG5033PH0">
    <property type="taxonomic scope" value="Bacteria"/>
</dbReference>
<dbReference type="InParanoid" id="W0RMI2"/>
<organism evidence="1 2">
    <name type="scientific">Gemmatirosa kalamazoonensis</name>
    <dbReference type="NCBI Taxonomy" id="861299"/>
    <lineage>
        <taxon>Bacteria</taxon>
        <taxon>Pseudomonadati</taxon>
        <taxon>Gemmatimonadota</taxon>
        <taxon>Gemmatimonadia</taxon>
        <taxon>Gemmatimonadales</taxon>
        <taxon>Gemmatimonadaceae</taxon>
        <taxon>Gemmatirosa</taxon>
    </lineage>
</organism>
<dbReference type="STRING" id="861299.J421_4444"/>
<dbReference type="OrthoDB" id="9785962at2"/>
<reference evidence="1 2" key="1">
    <citation type="journal article" date="2014" name="Genome Announc.">
        <title>Genome Sequence and Methylome of Soil Bacterium Gemmatirosa kalamazoonensis KBS708T, a Member of the Rarely Cultivated Gemmatimonadetes Phylum.</title>
        <authorList>
            <person name="Debruyn J.M."/>
            <person name="Radosevich M."/>
            <person name="Wommack K.E."/>
            <person name="Polson S.W."/>
            <person name="Hauser L.J."/>
            <person name="Fawaz M.N."/>
            <person name="Korlach J."/>
            <person name="Tsai Y.C."/>
        </authorList>
    </citation>
    <scope>NUCLEOTIDE SEQUENCE [LARGE SCALE GENOMIC DNA]</scope>
    <source>
        <strain evidence="1 2">KBS708</strain>
    </source>
</reference>
<dbReference type="RefSeq" id="WP_025413414.1">
    <property type="nucleotide sequence ID" value="NZ_CP007128.1"/>
</dbReference>
<proteinExistence type="predicted"/>
<dbReference type="EMBL" id="CP007128">
    <property type="protein sequence ID" value="AHG91981.1"/>
    <property type="molecule type" value="Genomic_DNA"/>
</dbReference>
<dbReference type="AlphaFoldDB" id="W0RMI2"/>
<protein>
    <submittedName>
        <fullName evidence="1">Uncharacterized protein</fullName>
    </submittedName>
</protein>
<gene>
    <name evidence="1" type="ORF">J421_4444</name>
</gene>
<dbReference type="KEGG" id="gba:J421_4444"/>
<evidence type="ECO:0000313" key="1">
    <source>
        <dbReference type="EMBL" id="AHG91981.1"/>
    </source>
</evidence>
<name>W0RMI2_9BACT</name>